<dbReference type="InterPro" id="IPR006683">
    <property type="entry name" value="Thioestr_dom"/>
</dbReference>
<accession>A0A7T1B236</accession>
<dbReference type="EMBL" id="CP064056">
    <property type="protein sequence ID" value="QPM76340.1"/>
    <property type="molecule type" value="Genomic_DNA"/>
</dbReference>
<keyword evidence="6" id="KW-1185">Reference proteome</keyword>
<dbReference type="Pfam" id="PF03061">
    <property type="entry name" value="4HBT"/>
    <property type="match status" value="1"/>
</dbReference>
<evidence type="ECO:0000313" key="6">
    <source>
        <dbReference type="Proteomes" id="UP000594455"/>
    </source>
</evidence>
<name>A0A7T1B236_9STAP</name>
<dbReference type="GO" id="GO:0052816">
    <property type="term" value="F:long-chain fatty acyl-CoA hydrolase activity"/>
    <property type="evidence" value="ECO:0007669"/>
    <property type="project" value="TreeGrafter"/>
</dbReference>
<dbReference type="CDD" id="cd03442">
    <property type="entry name" value="BFIT_BACH"/>
    <property type="match status" value="1"/>
</dbReference>
<evidence type="ECO:0000313" key="5">
    <source>
        <dbReference type="EMBL" id="QPM76340.1"/>
    </source>
</evidence>
<evidence type="ECO:0000256" key="3">
    <source>
        <dbReference type="PROSITE-ProRule" id="PRU01106"/>
    </source>
</evidence>
<proteinExistence type="inferred from homology"/>
<reference evidence="5 6" key="1">
    <citation type="submission" date="2020-10" db="EMBL/GenBank/DDBJ databases">
        <title>Closed genome sequences of Staphylococcus lloydii sp. nov. and Staphylococcus durrellii sp. nov. Isolated from Captive Fruit Bats (Pteropus livingstonii).</title>
        <authorList>
            <person name="Fountain K."/>
        </authorList>
    </citation>
    <scope>NUCLEOTIDE SEQUENCE [LARGE SCALE GENOMIC DNA]</scope>
    <source>
        <strain evidence="5 6">23_2_7_LY</strain>
    </source>
</reference>
<feature type="domain" description="HotDog ACOT-type" evidence="4">
    <location>
        <begin position="12"/>
        <end position="124"/>
    </location>
</feature>
<evidence type="ECO:0000256" key="1">
    <source>
        <dbReference type="ARBA" id="ARBA00010458"/>
    </source>
</evidence>
<comment type="similarity">
    <text evidence="1">Belongs to the acyl coenzyme A hydrolase family.</text>
</comment>
<dbReference type="GO" id="GO:0005829">
    <property type="term" value="C:cytosol"/>
    <property type="evidence" value="ECO:0007669"/>
    <property type="project" value="TreeGrafter"/>
</dbReference>
<dbReference type="Gene3D" id="3.10.129.10">
    <property type="entry name" value="Hotdog Thioesterase"/>
    <property type="match status" value="1"/>
</dbReference>
<dbReference type="Proteomes" id="UP000594455">
    <property type="component" value="Chromosome"/>
</dbReference>
<dbReference type="InterPro" id="IPR029069">
    <property type="entry name" value="HotDog_dom_sf"/>
</dbReference>
<dbReference type="KEGG" id="sllo:ISP08_04755"/>
<dbReference type="AlphaFoldDB" id="A0A7T1B236"/>
<sequence>MFMESRKSKAMSAAKSIKARQVFPQDTNHLNTMFGGTLMANVDEIAAICAMKHSNTTVVTASTDSVDFLQPIKSGDILSYEAMVSHAGTTSMEVCVQIIIEDVIKEEKQLAALSFLTFVALDKEGKPTTIPSVYPETPTETWFHETAPARVNRRKERRVESKQSIEFLASARNKE</sequence>
<evidence type="ECO:0000256" key="2">
    <source>
        <dbReference type="ARBA" id="ARBA00022801"/>
    </source>
</evidence>
<dbReference type="PANTHER" id="PTHR11049">
    <property type="entry name" value="ACYL COENZYME A THIOESTER HYDROLASE"/>
    <property type="match status" value="1"/>
</dbReference>
<evidence type="ECO:0000259" key="4">
    <source>
        <dbReference type="PROSITE" id="PS51770"/>
    </source>
</evidence>
<organism evidence="5 6">
    <name type="scientific">Staphylococcus lloydii</name>
    <dbReference type="NCBI Taxonomy" id="2781774"/>
    <lineage>
        <taxon>Bacteria</taxon>
        <taxon>Bacillati</taxon>
        <taxon>Bacillota</taxon>
        <taxon>Bacilli</taxon>
        <taxon>Bacillales</taxon>
        <taxon>Staphylococcaceae</taxon>
        <taxon>Staphylococcus</taxon>
    </lineage>
</organism>
<gene>
    <name evidence="5" type="ORF">ISP08_04755</name>
</gene>
<dbReference type="SUPFAM" id="SSF54637">
    <property type="entry name" value="Thioesterase/thiol ester dehydrase-isomerase"/>
    <property type="match status" value="1"/>
</dbReference>
<dbReference type="GO" id="GO:0009062">
    <property type="term" value="P:fatty acid catabolic process"/>
    <property type="evidence" value="ECO:0007669"/>
    <property type="project" value="TreeGrafter"/>
</dbReference>
<dbReference type="InterPro" id="IPR033120">
    <property type="entry name" value="HOTDOG_ACOT"/>
</dbReference>
<dbReference type="PANTHER" id="PTHR11049:SF24">
    <property type="entry name" value="CYTOSOLIC ACYL COENZYME A THIOESTER HYDROLASE"/>
    <property type="match status" value="1"/>
</dbReference>
<protein>
    <submittedName>
        <fullName evidence="5">Acyl-CoA thioesterase</fullName>
    </submittedName>
</protein>
<keyword evidence="2 3" id="KW-0378">Hydrolase</keyword>
<dbReference type="GO" id="GO:0006637">
    <property type="term" value="P:acyl-CoA metabolic process"/>
    <property type="evidence" value="ECO:0007669"/>
    <property type="project" value="TreeGrafter"/>
</dbReference>
<dbReference type="PROSITE" id="PS51770">
    <property type="entry name" value="HOTDOG_ACOT"/>
    <property type="match status" value="1"/>
</dbReference>
<dbReference type="InterPro" id="IPR040170">
    <property type="entry name" value="Cytosol_ACT"/>
</dbReference>